<dbReference type="InterPro" id="IPR036271">
    <property type="entry name" value="Tet_transcr_reg_TetR-rel_C_sf"/>
</dbReference>
<dbReference type="InterPro" id="IPR050109">
    <property type="entry name" value="HTH-type_TetR-like_transc_reg"/>
</dbReference>
<sequence>MTYDLVLGAAAAEFALHGFEGTNLADITARTGLTKGALYGHFSSKADLGGELTRSFESAWADALATAAGEAEESGAALPALRRLLLDLAHRVHEDLPFAAGLRLVMDAARAEGAVPGALGTLCEVVERLIRKGQGEGTVRTTHPADLLARLVVALLVGAPAVVTATDTTGPAELVSEVWDILEPALSGSRGG</sequence>
<evidence type="ECO:0000313" key="7">
    <source>
        <dbReference type="Proteomes" id="UP000582643"/>
    </source>
</evidence>
<proteinExistence type="predicted"/>
<gene>
    <name evidence="6" type="ORF">GGE06_007129</name>
</gene>
<dbReference type="Proteomes" id="UP000582643">
    <property type="component" value="Unassembled WGS sequence"/>
</dbReference>
<reference evidence="6 7" key="1">
    <citation type="submission" date="2020-08" db="EMBL/GenBank/DDBJ databases">
        <title>Genomic Encyclopedia of Type Strains, Phase III (KMG-III): the genomes of soil and plant-associated and newly described type strains.</title>
        <authorList>
            <person name="Whitman W."/>
        </authorList>
    </citation>
    <scope>NUCLEOTIDE SEQUENCE [LARGE SCALE GENOMIC DNA]</scope>
    <source>
        <strain evidence="6 7">SFB5A</strain>
    </source>
</reference>
<evidence type="ECO:0000256" key="2">
    <source>
        <dbReference type="ARBA" id="ARBA00023125"/>
    </source>
</evidence>
<dbReference type="RefSeq" id="WP_116159536.1">
    <property type="nucleotide sequence ID" value="NZ_JACHJY010000012.1"/>
</dbReference>
<dbReference type="Pfam" id="PF00440">
    <property type="entry name" value="TetR_N"/>
    <property type="match status" value="1"/>
</dbReference>
<keyword evidence="1" id="KW-0805">Transcription regulation</keyword>
<keyword evidence="3" id="KW-0804">Transcription</keyword>
<organism evidence="6 7">
    <name type="scientific">Streptomyces nymphaeiformis</name>
    <dbReference type="NCBI Taxonomy" id="2663842"/>
    <lineage>
        <taxon>Bacteria</taxon>
        <taxon>Bacillati</taxon>
        <taxon>Actinomycetota</taxon>
        <taxon>Actinomycetes</taxon>
        <taxon>Kitasatosporales</taxon>
        <taxon>Streptomycetaceae</taxon>
        <taxon>Streptomyces</taxon>
    </lineage>
</organism>
<protein>
    <submittedName>
        <fullName evidence="6">AcrR family transcriptional regulator</fullName>
    </submittedName>
</protein>
<dbReference type="PRINTS" id="PR00455">
    <property type="entry name" value="HTHTETR"/>
</dbReference>
<feature type="DNA-binding region" description="H-T-H motif" evidence="4">
    <location>
        <begin position="23"/>
        <end position="42"/>
    </location>
</feature>
<feature type="domain" description="HTH tetR-type" evidence="5">
    <location>
        <begin position="1"/>
        <end position="60"/>
    </location>
</feature>
<evidence type="ECO:0000256" key="3">
    <source>
        <dbReference type="ARBA" id="ARBA00023163"/>
    </source>
</evidence>
<dbReference type="Gene3D" id="1.10.357.10">
    <property type="entry name" value="Tetracycline Repressor, domain 2"/>
    <property type="match status" value="1"/>
</dbReference>
<dbReference type="InterPro" id="IPR009057">
    <property type="entry name" value="Homeodomain-like_sf"/>
</dbReference>
<name>A0A7W7XFF6_9ACTN</name>
<dbReference type="PANTHER" id="PTHR30055:SF234">
    <property type="entry name" value="HTH-TYPE TRANSCRIPTIONAL REGULATOR BETI"/>
    <property type="match status" value="1"/>
</dbReference>
<keyword evidence="2 4" id="KW-0238">DNA-binding</keyword>
<dbReference type="GO" id="GO:0000976">
    <property type="term" value="F:transcription cis-regulatory region binding"/>
    <property type="evidence" value="ECO:0007669"/>
    <property type="project" value="TreeGrafter"/>
</dbReference>
<keyword evidence="7" id="KW-1185">Reference proteome</keyword>
<dbReference type="SUPFAM" id="SSF48498">
    <property type="entry name" value="Tetracyclin repressor-like, C-terminal domain"/>
    <property type="match status" value="1"/>
</dbReference>
<dbReference type="AlphaFoldDB" id="A0A7W7XFF6"/>
<dbReference type="SUPFAM" id="SSF46689">
    <property type="entry name" value="Homeodomain-like"/>
    <property type="match status" value="1"/>
</dbReference>
<accession>A0A7W7XFF6</accession>
<evidence type="ECO:0000256" key="1">
    <source>
        <dbReference type="ARBA" id="ARBA00023015"/>
    </source>
</evidence>
<dbReference type="EMBL" id="JACHJY010000012">
    <property type="protein sequence ID" value="MBB4986162.1"/>
    <property type="molecule type" value="Genomic_DNA"/>
</dbReference>
<evidence type="ECO:0000259" key="5">
    <source>
        <dbReference type="PROSITE" id="PS50977"/>
    </source>
</evidence>
<comment type="caution">
    <text evidence="6">The sequence shown here is derived from an EMBL/GenBank/DDBJ whole genome shotgun (WGS) entry which is preliminary data.</text>
</comment>
<dbReference type="InterPro" id="IPR001647">
    <property type="entry name" value="HTH_TetR"/>
</dbReference>
<evidence type="ECO:0000313" key="6">
    <source>
        <dbReference type="EMBL" id="MBB4986162.1"/>
    </source>
</evidence>
<dbReference type="PANTHER" id="PTHR30055">
    <property type="entry name" value="HTH-TYPE TRANSCRIPTIONAL REGULATOR RUTR"/>
    <property type="match status" value="1"/>
</dbReference>
<dbReference type="GO" id="GO:0003700">
    <property type="term" value="F:DNA-binding transcription factor activity"/>
    <property type="evidence" value="ECO:0007669"/>
    <property type="project" value="TreeGrafter"/>
</dbReference>
<evidence type="ECO:0000256" key="4">
    <source>
        <dbReference type="PROSITE-ProRule" id="PRU00335"/>
    </source>
</evidence>
<dbReference type="PROSITE" id="PS50977">
    <property type="entry name" value="HTH_TETR_2"/>
    <property type="match status" value="1"/>
</dbReference>